<evidence type="ECO:0000313" key="3">
    <source>
        <dbReference type="EMBL" id="SJM34478.1"/>
    </source>
</evidence>
<dbReference type="AlphaFoldDB" id="A0A2P9ATI7"/>
<sequence>MSQARQPSDSPEAPDASGASFGYSADGMPVALVGQNAYAMAPGRDGRHYLASGWGIARPMAEWNCSDFYGHGGDLADENAFRAKVLEQAQHYLEKRALGRRDIPGGAHTPWGPSQGGTVYAEGVTSYSTAGHGGFKLSAERNRKVHSILRASGGWYEEDECWAIIAITFPNLFTALERRYAEQTIKDSWPDVWEAIFGAILAPGESRKKDQRAFEAEHAADWIVVSAITSEEQKGFVECVATPGGKRGTGTEERRFLVPADEYDIGRFGFVIDPDRHAVYAGPSSFDGWRGRGSP</sequence>
<feature type="domain" description="DUF7007" evidence="2">
    <location>
        <begin position="106"/>
        <end position="219"/>
    </location>
</feature>
<gene>
    <name evidence="3" type="ORF">BQ8482_450006</name>
</gene>
<protein>
    <recommendedName>
        <fullName evidence="2">DUF7007 domain-containing protein</fullName>
    </recommendedName>
</protein>
<dbReference type="Pfam" id="PF22653">
    <property type="entry name" value="DUF7007"/>
    <property type="match status" value="1"/>
</dbReference>
<dbReference type="EMBL" id="FUIG01000054">
    <property type="protein sequence ID" value="SJM34478.1"/>
    <property type="molecule type" value="Genomic_DNA"/>
</dbReference>
<keyword evidence="4" id="KW-1185">Reference proteome</keyword>
<name>A0A2P9ATI7_9HYPH</name>
<feature type="region of interest" description="Disordered" evidence="1">
    <location>
        <begin position="1"/>
        <end position="20"/>
    </location>
</feature>
<evidence type="ECO:0000256" key="1">
    <source>
        <dbReference type="SAM" id="MobiDB-lite"/>
    </source>
</evidence>
<dbReference type="Proteomes" id="UP000245698">
    <property type="component" value="Unassembled WGS sequence"/>
</dbReference>
<evidence type="ECO:0000259" key="2">
    <source>
        <dbReference type="Pfam" id="PF22653"/>
    </source>
</evidence>
<organism evidence="3 4">
    <name type="scientific">Mesorhizobium delmotii</name>
    <dbReference type="NCBI Taxonomy" id="1631247"/>
    <lineage>
        <taxon>Bacteria</taxon>
        <taxon>Pseudomonadati</taxon>
        <taxon>Pseudomonadota</taxon>
        <taxon>Alphaproteobacteria</taxon>
        <taxon>Hyphomicrobiales</taxon>
        <taxon>Phyllobacteriaceae</taxon>
        <taxon>Mesorhizobium</taxon>
    </lineage>
</organism>
<evidence type="ECO:0000313" key="4">
    <source>
        <dbReference type="Proteomes" id="UP000245698"/>
    </source>
</evidence>
<dbReference type="InterPro" id="IPR054276">
    <property type="entry name" value="DUF7007"/>
</dbReference>
<accession>A0A2P9ATI7</accession>
<reference evidence="4" key="1">
    <citation type="submission" date="2016-12" db="EMBL/GenBank/DDBJ databases">
        <authorList>
            <person name="Brunel B."/>
        </authorList>
    </citation>
    <scope>NUCLEOTIDE SEQUENCE [LARGE SCALE GENOMIC DNA]</scope>
</reference>
<proteinExistence type="predicted"/>
<dbReference type="RefSeq" id="WP_123150975.1">
    <property type="nucleotide sequence ID" value="NZ_FUIG01000054.1"/>
</dbReference>